<dbReference type="Gene3D" id="2.60.40.420">
    <property type="entry name" value="Cupredoxins - blue copper proteins"/>
    <property type="match status" value="1"/>
</dbReference>
<protein>
    <recommendedName>
        <fullName evidence="5">Phytocyanin domain-containing protein</fullName>
    </recommendedName>
</protein>
<dbReference type="InterPro" id="IPR008972">
    <property type="entry name" value="Cupredoxin"/>
</dbReference>
<evidence type="ECO:0000256" key="4">
    <source>
        <dbReference type="SAM" id="SignalP"/>
    </source>
</evidence>
<dbReference type="GO" id="GO:0009055">
    <property type="term" value="F:electron transfer activity"/>
    <property type="evidence" value="ECO:0007669"/>
    <property type="project" value="InterPro"/>
</dbReference>
<keyword evidence="1" id="KW-0479">Metal-binding</keyword>
<feature type="domain" description="Phytocyanin" evidence="5">
    <location>
        <begin position="23"/>
        <end position="122"/>
    </location>
</feature>
<evidence type="ECO:0000256" key="3">
    <source>
        <dbReference type="SAM" id="MobiDB-lite"/>
    </source>
</evidence>
<evidence type="ECO:0000256" key="1">
    <source>
        <dbReference type="ARBA" id="ARBA00022723"/>
    </source>
</evidence>
<dbReference type="GO" id="GO:0046872">
    <property type="term" value="F:metal ion binding"/>
    <property type="evidence" value="ECO:0007669"/>
    <property type="project" value="UniProtKB-KW"/>
</dbReference>
<dbReference type="AlphaFoldDB" id="A0A7I8KBC8"/>
<dbReference type="OrthoDB" id="687020at2759"/>
<dbReference type="FunFam" id="2.60.40.420:FF:000003">
    <property type="entry name" value="Blue copper"/>
    <property type="match status" value="1"/>
</dbReference>
<evidence type="ECO:0000259" key="5">
    <source>
        <dbReference type="PROSITE" id="PS51485"/>
    </source>
</evidence>
<evidence type="ECO:0000256" key="2">
    <source>
        <dbReference type="ARBA" id="ARBA00023180"/>
    </source>
</evidence>
<dbReference type="PANTHER" id="PTHR33021:SF499">
    <property type="entry name" value="OS12G0150500 PROTEIN"/>
    <property type="match status" value="1"/>
</dbReference>
<feature type="region of interest" description="Disordered" evidence="3">
    <location>
        <begin position="117"/>
        <end position="181"/>
    </location>
</feature>
<evidence type="ECO:0000313" key="7">
    <source>
        <dbReference type="Proteomes" id="UP000663760"/>
    </source>
</evidence>
<reference evidence="6" key="1">
    <citation type="submission" date="2020-02" db="EMBL/GenBank/DDBJ databases">
        <authorList>
            <person name="Scholz U."/>
            <person name="Mascher M."/>
            <person name="Fiebig A."/>
        </authorList>
    </citation>
    <scope>NUCLEOTIDE SEQUENCE</scope>
</reference>
<dbReference type="EMBL" id="LR746267">
    <property type="protein sequence ID" value="CAA7394514.1"/>
    <property type="molecule type" value="Genomic_DNA"/>
</dbReference>
<accession>A0A7I8KBC8</accession>
<organism evidence="6 7">
    <name type="scientific">Spirodela intermedia</name>
    <name type="common">Intermediate duckweed</name>
    <dbReference type="NCBI Taxonomy" id="51605"/>
    <lineage>
        <taxon>Eukaryota</taxon>
        <taxon>Viridiplantae</taxon>
        <taxon>Streptophyta</taxon>
        <taxon>Embryophyta</taxon>
        <taxon>Tracheophyta</taxon>
        <taxon>Spermatophyta</taxon>
        <taxon>Magnoliopsida</taxon>
        <taxon>Liliopsida</taxon>
        <taxon>Araceae</taxon>
        <taxon>Lemnoideae</taxon>
        <taxon>Spirodela</taxon>
    </lineage>
</organism>
<name>A0A7I8KBC8_SPIIN</name>
<dbReference type="PANTHER" id="PTHR33021">
    <property type="entry name" value="BLUE COPPER PROTEIN"/>
    <property type="match status" value="1"/>
</dbReference>
<dbReference type="SUPFAM" id="SSF49503">
    <property type="entry name" value="Cupredoxins"/>
    <property type="match status" value="1"/>
</dbReference>
<sequence length="201" mass="20135">MASPKGLAAMAWVALLLECAIAATITVGAPSGGWDLSTDLSAWAASQTFSVGDTLVFQYGSTHDVLEVTKANYDACQTSSPIGTYNNGNTVITLSTTGKRFFICGVPGHCSSGMKLEVDVSGASPPSTSPPATPPPASSPTAPSASPPTTSSPAPPTTPATPSPPTTRSAPPPPNSAPVGLKAPATATAGVLFWLLMLLAI</sequence>
<keyword evidence="2" id="KW-0325">Glycoprotein</keyword>
<dbReference type="GO" id="GO:0005886">
    <property type="term" value="C:plasma membrane"/>
    <property type="evidence" value="ECO:0007669"/>
    <property type="project" value="TreeGrafter"/>
</dbReference>
<gene>
    <name evidence="6" type="ORF">SI8410_04005175</name>
</gene>
<dbReference type="CDD" id="cd04216">
    <property type="entry name" value="Phytocyanin"/>
    <property type="match status" value="1"/>
</dbReference>
<keyword evidence="4" id="KW-0732">Signal</keyword>
<dbReference type="Proteomes" id="UP000663760">
    <property type="component" value="Chromosome 4"/>
</dbReference>
<dbReference type="PROSITE" id="PS51485">
    <property type="entry name" value="PHYTOCYANIN"/>
    <property type="match status" value="1"/>
</dbReference>
<feature type="compositionally biased region" description="Pro residues" evidence="3">
    <location>
        <begin position="153"/>
        <end position="176"/>
    </location>
</feature>
<feature type="compositionally biased region" description="Low complexity" evidence="3">
    <location>
        <begin position="139"/>
        <end position="152"/>
    </location>
</feature>
<dbReference type="Pfam" id="PF02298">
    <property type="entry name" value="Cu_bind_like"/>
    <property type="match status" value="1"/>
</dbReference>
<dbReference type="InterPro" id="IPR003245">
    <property type="entry name" value="Phytocyanin_dom"/>
</dbReference>
<feature type="signal peptide" evidence="4">
    <location>
        <begin position="1"/>
        <end position="22"/>
    </location>
</feature>
<evidence type="ECO:0000313" key="6">
    <source>
        <dbReference type="EMBL" id="CAA7394514.1"/>
    </source>
</evidence>
<dbReference type="InterPro" id="IPR039391">
    <property type="entry name" value="Phytocyanin-like"/>
</dbReference>
<keyword evidence="7" id="KW-1185">Reference proteome</keyword>
<feature type="compositionally biased region" description="Pro residues" evidence="3">
    <location>
        <begin position="127"/>
        <end position="138"/>
    </location>
</feature>
<proteinExistence type="predicted"/>
<feature type="chain" id="PRO_5029535372" description="Phytocyanin domain-containing protein" evidence="4">
    <location>
        <begin position="23"/>
        <end position="201"/>
    </location>
</feature>